<gene>
    <name evidence="1" type="ORF">CDAR_10361</name>
</gene>
<reference evidence="1 2" key="1">
    <citation type="submission" date="2021-06" db="EMBL/GenBank/DDBJ databases">
        <title>Caerostris darwini draft genome.</title>
        <authorList>
            <person name="Kono N."/>
            <person name="Arakawa K."/>
        </authorList>
    </citation>
    <scope>NUCLEOTIDE SEQUENCE [LARGE SCALE GENOMIC DNA]</scope>
</reference>
<dbReference type="Proteomes" id="UP001054837">
    <property type="component" value="Unassembled WGS sequence"/>
</dbReference>
<evidence type="ECO:0000313" key="1">
    <source>
        <dbReference type="EMBL" id="GIY24679.1"/>
    </source>
</evidence>
<sequence length="114" mass="12803">MSVLQLCHRVLNRSAAIFFLRHPLAIPFEASSSLSLSRSSFPVPFLGENGCEVEILETERCRKRKGWMKAVLFFPQKGIQRECGYCAAKGGGDLGFGYKYWPLCVIDKDGKVEN</sequence>
<organism evidence="1 2">
    <name type="scientific">Caerostris darwini</name>
    <dbReference type="NCBI Taxonomy" id="1538125"/>
    <lineage>
        <taxon>Eukaryota</taxon>
        <taxon>Metazoa</taxon>
        <taxon>Ecdysozoa</taxon>
        <taxon>Arthropoda</taxon>
        <taxon>Chelicerata</taxon>
        <taxon>Arachnida</taxon>
        <taxon>Araneae</taxon>
        <taxon>Araneomorphae</taxon>
        <taxon>Entelegynae</taxon>
        <taxon>Araneoidea</taxon>
        <taxon>Araneidae</taxon>
        <taxon>Caerostris</taxon>
    </lineage>
</organism>
<dbReference type="AlphaFoldDB" id="A0AAV4RSW7"/>
<evidence type="ECO:0000313" key="2">
    <source>
        <dbReference type="Proteomes" id="UP001054837"/>
    </source>
</evidence>
<keyword evidence="2" id="KW-1185">Reference proteome</keyword>
<accession>A0AAV4RSW7</accession>
<name>A0AAV4RSW7_9ARAC</name>
<dbReference type="EMBL" id="BPLQ01006727">
    <property type="protein sequence ID" value="GIY24679.1"/>
    <property type="molecule type" value="Genomic_DNA"/>
</dbReference>
<comment type="caution">
    <text evidence="1">The sequence shown here is derived from an EMBL/GenBank/DDBJ whole genome shotgun (WGS) entry which is preliminary data.</text>
</comment>
<proteinExistence type="predicted"/>
<protein>
    <submittedName>
        <fullName evidence="1">Uncharacterized protein</fullName>
    </submittedName>
</protein>